<dbReference type="Gene3D" id="1.20.5.930">
    <property type="entry name" value="Bicelle-embedded integrin alpha(iib) transmembrane segment"/>
    <property type="match status" value="1"/>
</dbReference>
<feature type="compositionally biased region" description="Basic and acidic residues" evidence="5">
    <location>
        <begin position="121"/>
        <end position="133"/>
    </location>
</feature>
<dbReference type="EMBL" id="JH431678">
    <property type="status" value="NOT_ANNOTATED_CDS"/>
    <property type="molecule type" value="Genomic_DNA"/>
</dbReference>
<dbReference type="CDD" id="cd16018">
    <property type="entry name" value="Enpp"/>
    <property type="match status" value="1"/>
</dbReference>
<dbReference type="STRING" id="126957.T1JIG3"/>
<proteinExistence type="predicted"/>
<evidence type="ECO:0000256" key="3">
    <source>
        <dbReference type="ARBA" id="ARBA00023136"/>
    </source>
</evidence>
<feature type="transmembrane region" description="Helical" evidence="6">
    <location>
        <begin position="245"/>
        <end position="266"/>
    </location>
</feature>
<dbReference type="InterPro" id="IPR048286">
    <property type="entry name" value="Integrin_alpha_Ig-like_3"/>
</dbReference>
<dbReference type="SUPFAM" id="SSF69179">
    <property type="entry name" value="Integrin domains"/>
    <property type="match status" value="1"/>
</dbReference>
<evidence type="ECO:0000313" key="9">
    <source>
        <dbReference type="Proteomes" id="UP000014500"/>
    </source>
</evidence>
<dbReference type="GO" id="GO:0007157">
    <property type="term" value="P:heterophilic cell-cell adhesion via plasma membrane cell adhesion molecules"/>
    <property type="evidence" value="ECO:0007669"/>
    <property type="project" value="UniProtKB-ARBA"/>
</dbReference>
<keyword evidence="2" id="KW-0401">Integrin</keyword>
<dbReference type="SUPFAM" id="SSF53649">
    <property type="entry name" value="Alkaline phosphatase-like"/>
    <property type="match status" value="1"/>
</dbReference>
<keyword evidence="3 6" id="KW-0472">Membrane</keyword>
<protein>
    <recommendedName>
        <fullName evidence="7">Integrin alpha third immunoglobulin-like domain-containing protein</fullName>
    </recommendedName>
</protein>
<evidence type="ECO:0000256" key="5">
    <source>
        <dbReference type="SAM" id="MobiDB-lite"/>
    </source>
</evidence>
<dbReference type="PROSITE" id="PS00242">
    <property type="entry name" value="INTEGRIN_ALPHA"/>
    <property type="match status" value="1"/>
</dbReference>
<keyword evidence="6" id="KW-0812">Transmembrane</keyword>
<reference evidence="9" key="1">
    <citation type="submission" date="2011-05" db="EMBL/GenBank/DDBJ databases">
        <authorList>
            <person name="Richards S.R."/>
            <person name="Qu J."/>
            <person name="Jiang H."/>
            <person name="Jhangiani S.N."/>
            <person name="Agravi P."/>
            <person name="Goodspeed R."/>
            <person name="Gross S."/>
            <person name="Mandapat C."/>
            <person name="Jackson L."/>
            <person name="Mathew T."/>
            <person name="Pu L."/>
            <person name="Thornton R."/>
            <person name="Saada N."/>
            <person name="Wilczek-Boney K.B."/>
            <person name="Lee S."/>
            <person name="Kovar C."/>
            <person name="Wu Y."/>
            <person name="Scherer S.E."/>
            <person name="Worley K.C."/>
            <person name="Muzny D.M."/>
            <person name="Gibbs R."/>
        </authorList>
    </citation>
    <scope>NUCLEOTIDE SEQUENCE</scope>
    <source>
        <strain evidence="9">Brora</strain>
    </source>
</reference>
<name>T1JIG3_STRMM</name>
<keyword evidence="4" id="KW-0325">Glycoprotein</keyword>
<dbReference type="InterPro" id="IPR017850">
    <property type="entry name" value="Alkaline_phosphatase_core_sf"/>
</dbReference>
<sequence>MADKFKIIIAANSSKSSNNSSSSFISKVAIVKLEFNLVLDLNPIHSDWYIYLTQAGLNDSSVVNLGPSPLELAKVNIDVPEMALDSSFQFITNITIKTRDGTRTAKVAECRGADSTYLTSEGKKRDEVKEPGPVKRKKRDVNEADVNRRNSQLFCDTAKCRQIECDIVTIAPNDGVRIDLELKIDAKILEKLKLPADIIDFTTEARAAILNTPIDIQPVDHKPDSTRVITSFDTGRTSPQEIPGWVIPVSIILGILLLLIVAAVFYKVGFFQRSDREALLQAQEDDSTDTAGSPENTNAFSSHNNLIDTEYDYLSKYKAPNLNKLAENGVKSTDGMIPSFPTVTFCNHQTLVTGLFPESHGIVYNRMYDPVFNESFAYGNDSKWYSAAEPIWITAKQSGLKTGVSFWPGSTVNYNDVKNDFTEGFERNQNFSKRVDTAIDWLTKKNLNFVAVYFEQPDGEGHAFGPESVQVGNMVEIMDNIVGDIFTAKIFDKINIIVTSDHGMSAINLTEPNALVLTKHLDQNDYELVSQFGAVGAVLPKKGKEDKVFNDLNNKHPHVKIYHKKDIPERLHYQHNRRIMPIIAIAEEHYFVSYNGSEFKNDTVKGIHGYDNNLVNMRALFIASGPSFKRNVELASFNNVDVYSLMCHLLEITPKPSNGSLASLKSILMSVSIVVKPPFYLVSVMSVSFQFSPPESNSYKNKL</sequence>
<dbReference type="Gene3D" id="3.30.1360.180">
    <property type="match status" value="1"/>
</dbReference>
<organism evidence="8 9">
    <name type="scientific">Strigamia maritima</name>
    <name type="common">European centipede</name>
    <name type="synonym">Geophilus maritimus</name>
    <dbReference type="NCBI Taxonomy" id="126957"/>
    <lineage>
        <taxon>Eukaryota</taxon>
        <taxon>Metazoa</taxon>
        <taxon>Ecdysozoa</taxon>
        <taxon>Arthropoda</taxon>
        <taxon>Myriapoda</taxon>
        <taxon>Chilopoda</taxon>
        <taxon>Pleurostigmophora</taxon>
        <taxon>Geophilomorpha</taxon>
        <taxon>Linotaeniidae</taxon>
        <taxon>Strigamia</taxon>
    </lineage>
</organism>
<dbReference type="Proteomes" id="UP000014500">
    <property type="component" value="Unassembled WGS sequence"/>
</dbReference>
<feature type="region of interest" description="Disordered" evidence="5">
    <location>
        <begin position="120"/>
        <end position="141"/>
    </location>
</feature>
<dbReference type="Pfam" id="PF20806">
    <property type="entry name" value="Integrin_A_Ig_3"/>
    <property type="match status" value="1"/>
</dbReference>
<reference evidence="8" key="2">
    <citation type="submission" date="2015-02" db="UniProtKB">
        <authorList>
            <consortium name="EnsemblMetazoa"/>
        </authorList>
    </citation>
    <scope>IDENTIFICATION</scope>
</reference>
<dbReference type="eggNOG" id="KOG2645">
    <property type="taxonomic scope" value="Eukaryota"/>
</dbReference>
<comment type="subcellular location">
    <subcellularLocation>
        <location evidence="1">Membrane</location>
        <topology evidence="1">Single-pass type I membrane protein</topology>
    </subcellularLocation>
</comment>
<evidence type="ECO:0000313" key="8">
    <source>
        <dbReference type="EnsemblMetazoa" id="SMAR013644-PA"/>
    </source>
</evidence>
<dbReference type="GO" id="GO:0016020">
    <property type="term" value="C:membrane"/>
    <property type="evidence" value="ECO:0007669"/>
    <property type="project" value="UniProtKB-SubCell"/>
</dbReference>
<dbReference type="PANTHER" id="PTHR10151">
    <property type="entry name" value="ECTONUCLEOTIDE PYROPHOSPHATASE/PHOSPHODIESTERASE"/>
    <property type="match status" value="1"/>
</dbReference>
<dbReference type="Gene3D" id="2.60.40.1530">
    <property type="entry name" value="ntegrin, alpha v. Chain A, domain 4"/>
    <property type="match status" value="1"/>
</dbReference>
<evidence type="ECO:0000256" key="4">
    <source>
        <dbReference type="ARBA" id="ARBA00023180"/>
    </source>
</evidence>
<dbReference type="PANTHER" id="PTHR10151:SF126">
    <property type="entry name" value="ECTONUCLEOTIDE PYROPHOSPHATASE_PHOSPHODIESTERASE FAMILY MEMBER 7-LIKE"/>
    <property type="match status" value="1"/>
</dbReference>
<dbReference type="PhylomeDB" id="T1JIG3"/>
<dbReference type="Pfam" id="PF01663">
    <property type="entry name" value="Phosphodiest"/>
    <property type="match status" value="1"/>
</dbReference>
<evidence type="ECO:0000256" key="6">
    <source>
        <dbReference type="SAM" id="Phobius"/>
    </source>
</evidence>
<dbReference type="AlphaFoldDB" id="T1JIG3"/>
<dbReference type="InterPro" id="IPR002591">
    <property type="entry name" value="Phosphodiest/P_Trfase"/>
</dbReference>
<keyword evidence="9" id="KW-1185">Reference proteome</keyword>
<dbReference type="Gene3D" id="3.40.720.10">
    <property type="entry name" value="Alkaline Phosphatase, subunit A"/>
    <property type="match status" value="1"/>
</dbReference>
<dbReference type="InterPro" id="IPR032695">
    <property type="entry name" value="Integrin_dom_sf"/>
</dbReference>
<feature type="compositionally biased region" description="Polar residues" evidence="5">
    <location>
        <begin position="289"/>
        <end position="302"/>
    </location>
</feature>
<dbReference type="EnsemblMetazoa" id="SMAR013644-RA">
    <property type="protein sequence ID" value="SMAR013644-PA"/>
    <property type="gene ID" value="SMAR013644"/>
</dbReference>
<evidence type="ECO:0000256" key="1">
    <source>
        <dbReference type="ARBA" id="ARBA00004479"/>
    </source>
</evidence>
<dbReference type="HOGENOM" id="CLU_392486_0_0_1"/>
<keyword evidence="6" id="KW-1133">Transmembrane helix</keyword>
<dbReference type="InterPro" id="IPR018184">
    <property type="entry name" value="Integrin_alpha_C_CS"/>
</dbReference>
<dbReference type="GO" id="GO:0007229">
    <property type="term" value="P:integrin-mediated signaling pathway"/>
    <property type="evidence" value="ECO:0007669"/>
    <property type="project" value="UniProtKB-KW"/>
</dbReference>
<feature type="region of interest" description="Disordered" evidence="5">
    <location>
        <begin position="282"/>
        <end position="302"/>
    </location>
</feature>
<accession>T1JIG3</accession>
<feature type="domain" description="Integrin alpha third immunoglobulin-like" evidence="7">
    <location>
        <begin position="61"/>
        <end position="232"/>
    </location>
</feature>
<evidence type="ECO:0000259" key="7">
    <source>
        <dbReference type="Pfam" id="PF20806"/>
    </source>
</evidence>
<evidence type="ECO:0000256" key="2">
    <source>
        <dbReference type="ARBA" id="ARBA00023037"/>
    </source>
</evidence>